<comment type="caution">
    <text evidence="1">The sequence shown here is derived from an EMBL/GenBank/DDBJ whole genome shotgun (WGS) entry which is preliminary data.</text>
</comment>
<name>A0A918SLL9_9FLAO</name>
<dbReference type="AlphaFoldDB" id="A0A918SLL9"/>
<dbReference type="Pfam" id="PF10851">
    <property type="entry name" value="DUF2652"/>
    <property type="match status" value="1"/>
</dbReference>
<accession>A0A918SLL9</accession>
<reference evidence="1" key="2">
    <citation type="submission" date="2020-09" db="EMBL/GenBank/DDBJ databases">
        <authorList>
            <person name="Sun Q."/>
            <person name="Kim S."/>
        </authorList>
    </citation>
    <scope>NUCLEOTIDE SEQUENCE</scope>
    <source>
        <strain evidence="1">KCTC 12719</strain>
    </source>
</reference>
<reference evidence="1" key="1">
    <citation type="journal article" date="2014" name="Int. J. Syst. Evol. Microbiol.">
        <title>Complete genome sequence of Corynebacterium casei LMG S-19264T (=DSM 44701T), isolated from a smear-ripened cheese.</title>
        <authorList>
            <consortium name="US DOE Joint Genome Institute (JGI-PGF)"/>
            <person name="Walter F."/>
            <person name="Albersmeier A."/>
            <person name="Kalinowski J."/>
            <person name="Ruckert C."/>
        </authorList>
    </citation>
    <scope>NUCLEOTIDE SEQUENCE</scope>
    <source>
        <strain evidence="1">KCTC 12719</strain>
    </source>
</reference>
<proteinExistence type="predicted"/>
<evidence type="ECO:0000313" key="1">
    <source>
        <dbReference type="EMBL" id="GHA47983.1"/>
    </source>
</evidence>
<dbReference type="Proteomes" id="UP000610456">
    <property type="component" value="Unassembled WGS sequence"/>
</dbReference>
<keyword evidence="2" id="KW-1185">Reference proteome</keyword>
<gene>
    <name evidence="1" type="ORF">GCM10007103_31150</name>
</gene>
<evidence type="ECO:0000313" key="2">
    <source>
        <dbReference type="Proteomes" id="UP000610456"/>
    </source>
</evidence>
<dbReference type="EMBL" id="BMXB01000018">
    <property type="protein sequence ID" value="GHA47983.1"/>
    <property type="molecule type" value="Genomic_DNA"/>
</dbReference>
<sequence>MEEDYRAGKNKGSTAGPGNILIPDISGFTKFVTGIDLSDGQVITRRFIRSLLENDLLDLELSEIEGDAALLYKFGKKLQPNAILKQYEAILENFYKEQALINKEFNLDINLSLKLIAHYGEIGQYELGTFRKLYGTSIIEAHRLLKNDVKSSMYVLMTDDLLEKSPTVSAVNDPEFLRGNKMCQAYGDLRNIRYTVFNYEAACSPGEILNRSESKDDYLL</sequence>
<dbReference type="RefSeq" id="WP_189605776.1">
    <property type="nucleotide sequence ID" value="NZ_BMXB01000018.1"/>
</dbReference>
<protein>
    <recommendedName>
        <fullName evidence="3">DUF2652 domain-containing protein</fullName>
    </recommendedName>
</protein>
<evidence type="ECO:0008006" key="3">
    <source>
        <dbReference type="Google" id="ProtNLM"/>
    </source>
</evidence>
<dbReference type="InterPro" id="IPR020503">
    <property type="entry name" value="Uncharacterised_Rv2561"/>
</dbReference>
<organism evidence="1 2">
    <name type="scientific">Salinimicrobium marinum</name>
    <dbReference type="NCBI Taxonomy" id="680283"/>
    <lineage>
        <taxon>Bacteria</taxon>
        <taxon>Pseudomonadati</taxon>
        <taxon>Bacteroidota</taxon>
        <taxon>Flavobacteriia</taxon>
        <taxon>Flavobacteriales</taxon>
        <taxon>Flavobacteriaceae</taxon>
        <taxon>Salinimicrobium</taxon>
    </lineage>
</organism>